<keyword evidence="2" id="KW-1185">Reference proteome</keyword>
<dbReference type="EMBL" id="CP025096">
    <property type="protein sequence ID" value="AUD04054.1"/>
    <property type="molecule type" value="Genomic_DNA"/>
</dbReference>
<sequence length="123" mass="13848">MDQKPHDDLAGYDALKIKIKTGDEHFHSKGRLLDTTLLDFWRWSSSDLVNNTLRGKLAEYLVTQALGIASSLRTEWDSFDLMTSTGLQIEVKSAAYLQSWYHKKLSSISFGIRPTLGWDAAVG</sequence>
<protein>
    <submittedName>
        <fullName evidence="1">Uncharacterized protein</fullName>
    </submittedName>
</protein>
<evidence type="ECO:0000313" key="2">
    <source>
        <dbReference type="Proteomes" id="UP000232883"/>
    </source>
</evidence>
<dbReference type="RefSeq" id="WP_100990120.1">
    <property type="nucleotide sequence ID" value="NZ_CP025096.1"/>
</dbReference>
<gene>
    <name evidence="1" type="ORF">CWM47_20810</name>
</gene>
<dbReference type="OrthoDB" id="9803979at2"/>
<name>A0A2K8Z2J7_9BACT</name>
<proteinExistence type="predicted"/>
<evidence type="ECO:0000313" key="1">
    <source>
        <dbReference type="EMBL" id="AUD04054.1"/>
    </source>
</evidence>
<dbReference type="Proteomes" id="UP000232883">
    <property type="component" value="Chromosome"/>
</dbReference>
<organism evidence="1 2">
    <name type="scientific">Spirosoma pollinicola</name>
    <dbReference type="NCBI Taxonomy" id="2057025"/>
    <lineage>
        <taxon>Bacteria</taxon>
        <taxon>Pseudomonadati</taxon>
        <taxon>Bacteroidota</taxon>
        <taxon>Cytophagia</taxon>
        <taxon>Cytophagales</taxon>
        <taxon>Cytophagaceae</taxon>
        <taxon>Spirosoma</taxon>
    </lineage>
</organism>
<dbReference type="AlphaFoldDB" id="A0A2K8Z2J7"/>
<reference evidence="1 2" key="1">
    <citation type="submission" date="2017-11" db="EMBL/GenBank/DDBJ databases">
        <title>Taxonomic description and genome sequences of Spirosoma HA7 sp. nov., isolated from pollen microhabitat of Corylus avellana.</title>
        <authorList>
            <person name="Ambika Manirajan B."/>
            <person name="Suarez C."/>
            <person name="Ratering S."/>
            <person name="Geissler-Plaum R."/>
            <person name="Cardinale M."/>
            <person name="Sylvia S."/>
        </authorList>
    </citation>
    <scope>NUCLEOTIDE SEQUENCE [LARGE SCALE GENOMIC DNA]</scope>
    <source>
        <strain evidence="1 2">HA7</strain>
    </source>
</reference>
<accession>A0A2K8Z2J7</accession>
<dbReference type="KEGG" id="spir:CWM47_20810"/>